<dbReference type="PANTHER" id="PTHR33824">
    <property type="entry name" value="POLYKETIDE CYCLASE/DEHYDRASE AND LIPID TRANSPORT SUPERFAMILY PROTEIN"/>
    <property type="match status" value="1"/>
</dbReference>
<feature type="domain" description="Coenzyme Q-binding protein COQ10 START" evidence="2">
    <location>
        <begin position="124"/>
        <end position="243"/>
    </location>
</feature>
<dbReference type="InterPro" id="IPR005031">
    <property type="entry name" value="COQ10_START"/>
</dbReference>
<dbReference type="SUPFAM" id="SSF55961">
    <property type="entry name" value="Bet v1-like"/>
    <property type="match status" value="1"/>
</dbReference>
<proteinExistence type="predicted"/>
<dbReference type="CDD" id="cd07817">
    <property type="entry name" value="SRPBCC_8"/>
    <property type="match status" value="1"/>
</dbReference>
<evidence type="ECO:0000256" key="1">
    <source>
        <dbReference type="SAM" id="MobiDB-lite"/>
    </source>
</evidence>
<dbReference type="InterPro" id="IPR023393">
    <property type="entry name" value="START-like_dom_sf"/>
</dbReference>
<dbReference type="InterPro" id="IPR047137">
    <property type="entry name" value="ORF3"/>
</dbReference>
<comment type="caution">
    <text evidence="3">The sequence shown here is derived from an EMBL/GenBank/DDBJ whole genome shotgun (WGS) entry which is preliminary data.</text>
</comment>
<protein>
    <submittedName>
        <fullName evidence="3">SRPBCC family protein</fullName>
    </submittedName>
</protein>
<evidence type="ECO:0000313" key="3">
    <source>
        <dbReference type="EMBL" id="GAA4427885.1"/>
    </source>
</evidence>
<evidence type="ECO:0000313" key="4">
    <source>
        <dbReference type="Proteomes" id="UP001500622"/>
    </source>
</evidence>
<feature type="compositionally biased region" description="Basic and acidic residues" evidence="1">
    <location>
        <begin position="295"/>
        <end position="306"/>
    </location>
</feature>
<dbReference type="PANTHER" id="PTHR33824:SF7">
    <property type="entry name" value="POLYKETIDE CYCLASE_DEHYDRASE AND LIPID TRANSPORT SUPERFAMILY PROTEIN"/>
    <property type="match status" value="1"/>
</dbReference>
<gene>
    <name evidence="3" type="ORF">GCM10023169_28370</name>
</gene>
<reference evidence="4" key="1">
    <citation type="journal article" date="2019" name="Int. J. Syst. Evol. Microbiol.">
        <title>The Global Catalogue of Microorganisms (GCM) 10K type strain sequencing project: providing services to taxonomists for standard genome sequencing and annotation.</title>
        <authorList>
            <consortium name="The Broad Institute Genomics Platform"/>
            <consortium name="The Broad Institute Genome Sequencing Center for Infectious Disease"/>
            <person name="Wu L."/>
            <person name="Ma J."/>
        </authorList>
    </citation>
    <scope>NUCLEOTIDE SEQUENCE [LARGE SCALE GENOMIC DNA]</scope>
    <source>
        <strain evidence="4">JCM 17810</strain>
    </source>
</reference>
<feature type="compositionally biased region" description="Acidic residues" evidence="1">
    <location>
        <begin position="311"/>
        <end position="346"/>
    </location>
</feature>
<dbReference type="EMBL" id="BAABGN010000012">
    <property type="protein sequence ID" value="GAA4427885.1"/>
    <property type="molecule type" value="Genomic_DNA"/>
</dbReference>
<organism evidence="3 4">
    <name type="scientific">Georgenia halophila</name>
    <dbReference type="NCBI Taxonomy" id="620889"/>
    <lineage>
        <taxon>Bacteria</taxon>
        <taxon>Bacillati</taxon>
        <taxon>Actinomycetota</taxon>
        <taxon>Actinomycetes</taxon>
        <taxon>Micrococcales</taxon>
        <taxon>Bogoriellaceae</taxon>
        <taxon>Georgenia</taxon>
    </lineage>
</organism>
<dbReference type="Pfam" id="PF03364">
    <property type="entry name" value="Polyketide_cyc"/>
    <property type="match status" value="1"/>
</dbReference>
<evidence type="ECO:0000259" key="2">
    <source>
        <dbReference type="Pfam" id="PF03364"/>
    </source>
</evidence>
<dbReference type="Proteomes" id="UP001500622">
    <property type="component" value="Unassembled WGS sequence"/>
</dbReference>
<accession>A0ABP8LF90</accession>
<dbReference type="RefSeq" id="WP_345216932.1">
    <property type="nucleotide sequence ID" value="NZ_BAABGN010000012.1"/>
</dbReference>
<feature type="compositionally biased region" description="Basic and acidic residues" evidence="1">
    <location>
        <begin position="270"/>
        <end position="279"/>
    </location>
</feature>
<sequence length="353" mass="37872">MNGPSTKSTRATAGSAPLSQLKDSASGYATALGGRFVDKLTDKVSGLSDRLQNYAEGTAGSGATSAMQEGAEKLAQGESPVKAGLAGAATGVKETVKNAFGGGGGAGGGGKKFKFNNIVESFDVGAPVDVVYNAWTEYDGWPDFMKKLEHAELDEDRGKVTFKGQVFWSHRQWETTIKNQVPGKRIVWDSTGAKGHISGVVTFHALGEDLTRIVLVAEYHPQGFVEKTGNIWRAANRRIRLELKFFVRHVMTDVVLHPEDSEGYRAEIQDKEITRSHDEVVEEEQQAGDAGGESSGERPSGEERGGQEQGQEQDEGPQDDGEEAAEDPAEGAAEGTDEEYEVGDNEESTKESS</sequence>
<dbReference type="Gene3D" id="3.30.530.20">
    <property type="match status" value="1"/>
</dbReference>
<feature type="region of interest" description="Disordered" evidence="1">
    <location>
        <begin position="270"/>
        <end position="353"/>
    </location>
</feature>
<keyword evidence="4" id="KW-1185">Reference proteome</keyword>
<name>A0ABP8LF90_9MICO</name>
<feature type="region of interest" description="Disordered" evidence="1">
    <location>
        <begin position="1"/>
        <end position="20"/>
    </location>
</feature>